<proteinExistence type="predicted"/>
<dbReference type="AlphaFoldDB" id="A0A2U3EDX5"/>
<gene>
    <name evidence="2" type="ORF">PCL_09668</name>
</gene>
<protein>
    <submittedName>
        <fullName evidence="2">Uncharacterized protein</fullName>
    </submittedName>
</protein>
<name>A0A2U3EDX5_PURLI</name>
<organism evidence="2 3">
    <name type="scientific">Purpureocillium lilacinum</name>
    <name type="common">Paecilomyces lilacinus</name>
    <dbReference type="NCBI Taxonomy" id="33203"/>
    <lineage>
        <taxon>Eukaryota</taxon>
        <taxon>Fungi</taxon>
        <taxon>Dikarya</taxon>
        <taxon>Ascomycota</taxon>
        <taxon>Pezizomycotina</taxon>
        <taxon>Sordariomycetes</taxon>
        <taxon>Hypocreomycetidae</taxon>
        <taxon>Hypocreales</taxon>
        <taxon>Ophiocordycipitaceae</taxon>
        <taxon>Purpureocillium</taxon>
    </lineage>
</organism>
<feature type="region of interest" description="Disordered" evidence="1">
    <location>
        <begin position="382"/>
        <end position="402"/>
    </location>
</feature>
<evidence type="ECO:0000256" key="1">
    <source>
        <dbReference type="SAM" id="MobiDB-lite"/>
    </source>
</evidence>
<dbReference type="EMBL" id="LCWV01000005">
    <property type="protein sequence ID" value="PWI72653.1"/>
    <property type="molecule type" value="Genomic_DNA"/>
</dbReference>
<sequence length="402" mass="42346">MLWAGDHLLGVLPRRRNGARVSSVCRRERLIRRWCLWWRRRWWWWLARRCTAPVGGQTTVSGQWAGLALVGWAAAAGVLGDLADPSPQPSIVEAAAPKRVDGRRRAGGQAAGPVLLPAVRDPWTLAGPASSAATGRGWISPALDGSPEAWPGSITASSSPQHGKQQHGKGGNATATGDRSEIRPVRLQRPPKINIPISTLPLPLSLRVNPATLSSSFAASSNGKVGLGNGVAPTLPLAGAASIHRRGPQASGHGGNPKRHDAKGEAAQMRRCAREFLSSSALQQATKTGRGALAMPWLRNRARCGVSRGSIRTRAPPQTPPTCFVSVSPPVAVLSCPAVHCAHRLRPASPLFVFVASSQTFALVSLIAMNCDGQTIPARAFAPRPARHDASAKGGSPGPRSV</sequence>
<dbReference type="Proteomes" id="UP000245956">
    <property type="component" value="Unassembled WGS sequence"/>
</dbReference>
<accession>A0A2U3EDX5</accession>
<comment type="caution">
    <text evidence="2">The sequence shown here is derived from an EMBL/GenBank/DDBJ whole genome shotgun (WGS) entry which is preliminary data.</text>
</comment>
<evidence type="ECO:0000313" key="3">
    <source>
        <dbReference type="Proteomes" id="UP000245956"/>
    </source>
</evidence>
<feature type="region of interest" description="Disordered" evidence="1">
    <location>
        <begin position="127"/>
        <end position="194"/>
    </location>
</feature>
<evidence type="ECO:0000313" key="2">
    <source>
        <dbReference type="EMBL" id="PWI72653.1"/>
    </source>
</evidence>
<reference evidence="2 3" key="1">
    <citation type="journal article" date="2016" name="Front. Microbiol.">
        <title>Genome and transcriptome sequences reveal the specific parasitism of the nematophagous Purpureocillium lilacinum 36-1.</title>
        <authorList>
            <person name="Xie J."/>
            <person name="Li S."/>
            <person name="Mo C."/>
            <person name="Xiao X."/>
            <person name="Peng D."/>
            <person name="Wang G."/>
            <person name="Xiao Y."/>
        </authorList>
    </citation>
    <scope>NUCLEOTIDE SEQUENCE [LARGE SCALE GENOMIC DNA]</scope>
    <source>
        <strain evidence="2 3">36-1</strain>
    </source>
</reference>